<protein>
    <recommendedName>
        <fullName evidence="5">Polysaccharide deacetylase</fullName>
    </recommendedName>
</protein>
<organism evidence="3 4">
    <name type="scientific">Algoriphagus sanaruensis</name>
    <dbReference type="NCBI Taxonomy" id="1727163"/>
    <lineage>
        <taxon>Bacteria</taxon>
        <taxon>Pseudomonadati</taxon>
        <taxon>Bacteroidota</taxon>
        <taxon>Cytophagia</taxon>
        <taxon>Cytophagales</taxon>
        <taxon>Cyclobacteriaceae</taxon>
        <taxon>Algoriphagus</taxon>
    </lineage>
</organism>
<dbReference type="PATRIC" id="fig|1727163.4.peg.3470"/>
<evidence type="ECO:0000256" key="2">
    <source>
        <dbReference type="SAM" id="SignalP"/>
    </source>
</evidence>
<reference evidence="3 4" key="2">
    <citation type="journal article" date="2016" name="Genome Announc.">
        <title>Complete Genome Sequence of Algoriphagus sp. Strain M8-2, Isolated from a Brackish Lake.</title>
        <authorList>
            <person name="Muraguchi Y."/>
            <person name="Kushimoto K."/>
            <person name="Ohtsubo Y."/>
            <person name="Suzuki T."/>
            <person name="Dohra H."/>
            <person name="Kimbara K."/>
            <person name="Shintani M."/>
        </authorList>
    </citation>
    <scope>NUCLEOTIDE SEQUENCE [LARGE SCALE GENOMIC DNA]</scope>
    <source>
        <strain evidence="3 4">M8-2</strain>
    </source>
</reference>
<feature type="chain" id="PRO_5007494350" description="Polysaccharide deacetylase" evidence="2">
    <location>
        <begin position="22"/>
        <end position="120"/>
    </location>
</feature>
<gene>
    <name evidence="3" type="ORF">AO498_16540</name>
</gene>
<dbReference type="STRING" id="1727163.AO498_16540"/>
<dbReference type="AlphaFoldDB" id="A0A142ESF6"/>
<evidence type="ECO:0000256" key="1">
    <source>
        <dbReference type="SAM" id="MobiDB-lite"/>
    </source>
</evidence>
<dbReference type="RefSeq" id="WP_067550024.1">
    <property type="nucleotide sequence ID" value="NZ_CP012836.1"/>
</dbReference>
<feature type="signal peptide" evidence="2">
    <location>
        <begin position="1"/>
        <end position="21"/>
    </location>
</feature>
<evidence type="ECO:0000313" key="3">
    <source>
        <dbReference type="EMBL" id="AMQ58061.1"/>
    </source>
</evidence>
<sequence length="120" mass="13662">MKKWTILIPLFFILSSGYSQNFLTGPKAKNAHLAPKSKLKVTIWHDSRTSPIQGPIAKNTEVWMEESARKFKVGFRDEVNNPQGLKAKNKNPWDTPASKVSTKASYQLPKSMRPKKGWIH</sequence>
<dbReference type="Proteomes" id="UP000073816">
    <property type="component" value="Chromosome"/>
</dbReference>
<name>A0A142ESF6_9BACT</name>
<evidence type="ECO:0000313" key="4">
    <source>
        <dbReference type="Proteomes" id="UP000073816"/>
    </source>
</evidence>
<dbReference type="EMBL" id="CP012836">
    <property type="protein sequence ID" value="AMQ58061.1"/>
    <property type="molecule type" value="Genomic_DNA"/>
</dbReference>
<keyword evidence="4" id="KW-1185">Reference proteome</keyword>
<proteinExistence type="predicted"/>
<reference evidence="4" key="1">
    <citation type="submission" date="2015-09" db="EMBL/GenBank/DDBJ databases">
        <title>Complete sequence of Algoriphagus sp. M8-2.</title>
        <authorList>
            <person name="Shintani M."/>
        </authorList>
    </citation>
    <scope>NUCLEOTIDE SEQUENCE [LARGE SCALE GENOMIC DNA]</scope>
    <source>
        <strain evidence="4">M8-2</strain>
    </source>
</reference>
<dbReference type="OrthoDB" id="797657at2"/>
<accession>A0A142ESF6</accession>
<feature type="region of interest" description="Disordered" evidence="1">
    <location>
        <begin position="80"/>
        <end position="120"/>
    </location>
</feature>
<keyword evidence="2" id="KW-0732">Signal</keyword>
<evidence type="ECO:0008006" key="5">
    <source>
        <dbReference type="Google" id="ProtNLM"/>
    </source>
</evidence>
<dbReference type="KEGG" id="alm:AO498_16540"/>